<dbReference type="Pfam" id="PF00535">
    <property type="entry name" value="Glycos_transf_2"/>
    <property type="match status" value="1"/>
</dbReference>
<accession>A0A432ZKD3</accession>
<feature type="domain" description="Glycosyltransferase 2-like" evidence="2">
    <location>
        <begin position="16"/>
        <end position="128"/>
    </location>
</feature>
<dbReference type="InterPro" id="IPR029044">
    <property type="entry name" value="Nucleotide-diphossugar_trans"/>
</dbReference>
<keyword evidence="1" id="KW-0812">Transmembrane</keyword>
<reference evidence="3 4" key="1">
    <citation type="journal article" date="2011" name="Front. Microbiol.">
        <title>Genomic signatures of strain selection and enhancement in Bacillus atrophaeus var. globigii, a historical biowarfare simulant.</title>
        <authorList>
            <person name="Gibbons H.S."/>
            <person name="Broomall S.M."/>
            <person name="McNew L.A."/>
            <person name="Daligault H."/>
            <person name="Chapman C."/>
            <person name="Bruce D."/>
            <person name="Karavis M."/>
            <person name="Krepps M."/>
            <person name="McGregor P.A."/>
            <person name="Hong C."/>
            <person name="Park K.H."/>
            <person name="Akmal A."/>
            <person name="Feldman A."/>
            <person name="Lin J.S."/>
            <person name="Chang W.E."/>
            <person name="Higgs B.W."/>
            <person name="Demirev P."/>
            <person name="Lindquist J."/>
            <person name="Liem A."/>
            <person name="Fochler E."/>
            <person name="Read T.D."/>
            <person name="Tapia R."/>
            <person name="Johnson S."/>
            <person name="Bishop-Lilly K.A."/>
            <person name="Detter C."/>
            <person name="Han C."/>
            <person name="Sozhamannan S."/>
            <person name="Rosenzweig C.N."/>
            <person name="Skowronski E.W."/>
        </authorList>
    </citation>
    <scope>NUCLEOTIDE SEQUENCE [LARGE SCALE GENOMIC DNA]</scope>
    <source>
        <strain evidence="3 4">PIT1</strain>
    </source>
</reference>
<dbReference type="InterPro" id="IPR001173">
    <property type="entry name" value="Glyco_trans_2-like"/>
</dbReference>
<dbReference type="Gene3D" id="3.90.550.10">
    <property type="entry name" value="Spore Coat Polysaccharide Biosynthesis Protein SpsA, Chain A"/>
    <property type="match status" value="1"/>
</dbReference>
<gene>
    <name evidence="3" type="ORF">CWI83_05050</name>
</gene>
<keyword evidence="1" id="KW-0472">Membrane</keyword>
<sequence length="328" mass="37395">MNQEIDKLPFYKSKISILILTFNQAQFIERALESVVEQQSDNYNLEIILTDDGSSDGTVDVIENFIKTSPVSIKFLAKRHEGVTAIAKNFLMMLNLADGDFIAFLSGDDYFSQNRFSRQLEKFATNPKLKISYSDGVNCVSGDLGTRCHSAETIDLMRCGDAKKVLRYLTSPAPVLFIQGVLARADFLKKIQPFDVDLIADDWVFSIKVFNELVTHGGEFDFDPNVSFIRNIHDDNTSRNLIVHYERVRQVAERYCLAPRKIKSKFIGNAIIQALKKRNSETLLVFFKKSLLYPESYIYVLLIFLYSIGTKIRILISNKYNIDSNGHP</sequence>
<dbReference type="Proteomes" id="UP000288279">
    <property type="component" value="Unassembled WGS sequence"/>
</dbReference>
<dbReference type="EMBL" id="PIQG01000002">
    <property type="protein sequence ID" value="RUO78399.1"/>
    <property type="molecule type" value="Genomic_DNA"/>
</dbReference>
<dbReference type="AlphaFoldDB" id="A0A432ZKD3"/>
<dbReference type="SUPFAM" id="SSF53448">
    <property type="entry name" value="Nucleotide-diphospho-sugar transferases"/>
    <property type="match status" value="1"/>
</dbReference>
<dbReference type="GO" id="GO:0016758">
    <property type="term" value="F:hexosyltransferase activity"/>
    <property type="evidence" value="ECO:0007669"/>
    <property type="project" value="UniProtKB-ARBA"/>
</dbReference>
<keyword evidence="4" id="KW-1185">Reference proteome</keyword>
<dbReference type="PANTHER" id="PTHR22916:SF3">
    <property type="entry name" value="UDP-GLCNAC:BETAGAL BETA-1,3-N-ACETYLGLUCOSAMINYLTRANSFERASE-LIKE PROTEIN 1"/>
    <property type="match status" value="1"/>
</dbReference>
<comment type="caution">
    <text evidence="3">The sequence shown here is derived from an EMBL/GenBank/DDBJ whole genome shotgun (WGS) entry which is preliminary data.</text>
</comment>
<feature type="transmembrane region" description="Helical" evidence="1">
    <location>
        <begin position="297"/>
        <end position="316"/>
    </location>
</feature>
<dbReference type="PANTHER" id="PTHR22916">
    <property type="entry name" value="GLYCOSYLTRANSFERASE"/>
    <property type="match status" value="1"/>
</dbReference>
<evidence type="ECO:0000256" key="1">
    <source>
        <dbReference type="SAM" id="Phobius"/>
    </source>
</evidence>
<evidence type="ECO:0000259" key="2">
    <source>
        <dbReference type="Pfam" id="PF00535"/>
    </source>
</evidence>
<organism evidence="3 4">
    <name type="scientific">Pseudidiomarina taiwanensis</name>
    <dbReference type="NCBI Taxonomy" id="337250"/>
    <lineage>
        <taxon>Bacteria</taxon>
        <taxon>Pseudomonadati</taxon>
        <taxon>Pseudomonadota</taxon>
        <taxon>Gammaproteobacteria</taxon>
        <taxon>Alteromonadales</taxon>
        <taxon>Idiomarinaceae</taxon>
        <taxon>Pseudidiomarina</taxon>
    </lineage>
</organism>
<proteinExistence type="predicted"/>
<name>A0A432ZKD3_9GAMM</name>
<protein>
    <recommendedName>
        <fullName evidence="2">Glycosyltransferase 2-like domain-containing protein</fullName>
    </recommendedName>
</protein>
<keyword evidence="1" id="KW-1133">Transmembrane helix</keyword>
<evidence type="ECO:0000313" key="4">
    <source>
        <dbReference type="Proteomes" id="UP000288279"/>
    </source>
</evidence>
<evidence type="ECO:0000313" key="3">
    <source>
        <dbReference type="EMBL" id="RUO78399.1"/>
    </source>
</evidence>